<evidence type="ECO:0000259" key="3">
    <source>
        <dbReference type="Pfam" id="PF06580"/>
    </source>
</evidence>
<dbReference type="Pfam" id="PF06580">
    <property type="entry name" value="His_kinase"/>
    <property type="match status" value="1"/>
</dbReference>
<dbReference type="SUPFAM" id="SSF55874">
    <property type="entry name" value="ATPase domain of HSP90 chaperone/DNA topoisomerase II/histidine kinase"/>
    <property type="match status" value="1"/>
</dbReference>
<dbReference type="InterPro" id="IPR050640">
    <property type="entry name" value="Bact_2-comp_sensor_kinase"/>
</dbReference>
<keyword evidence="4" id="KW-0418">Kinase</keyword>
<keyword evidence="5" id="KW-1185">Reference proteome</keyword>
<dbReference type="GO" id="GO:0016301">
    <property type="term" value="F:kinase activity"/>
    <property type="evidence" value="ECO:0007669"/>
    <property type="project" value="UniProtKB-KW"/>
</dbReference>
<name>A0ABY3X9A9_9GAMM</name>
<dbReference type="Proteomes" id="UP000829194">
    <property type="component" value="Chromosome"/>
</dbReference>
<feature type="transmembrane region" description="Helical" evidence="2">
    <location>
        <begin position="7"/>
        <end position="28"/>
    </location>
</feature>
<gene>
    <name evidence="4" type="ORF">MOV92_22350</name>
</gene>
<evidence type="ECO:0000313" key="4">
    <source>
        <dbReference type="EMBL" id="UNP29176.1"/>
    </source>
</evidence>
<protein>
    <submittedName>
        <fullName evidence="4">Histidine kinase</fullName>
    </submittedName>
</protein>
<keyword evidence="2" id="KW-1133">Transmembrane helix</keyword>
<evidence type="ECO:0000256" key="1">
    <source>
        <dbReference type="SAM" id="Coils"/>
    </source>
</evidence>
<keyword evidence="4" id="KW-0808">Transferase</keyword>
<evidence type="ECO:0000256" key="2">
    <source>
        <dbReference type="SAM" id="Phobius"/>
    </source>
</evidence>
<proteinExistence type="predicted"/>
<reference evidence="4 5" key="1">
    <citation type="submission" date="2022-03" db="EMBL/GenBank/DDBJ databases">
        <title>Complete genome sequence of Lysobacter capsici VKM B-2533 and Lysobacter gummosus 10.1.1, promising sources of lytic agents.</title>
        <authorList>
            <person name="Tarlachkov S.V."/>
            <person name="Kudryakova I.V."/>
            <person name="Afoshin A.S."/>
            <person name="Leontyevskaya E.A."/>
            <person name="Leontyevskaya N.V."/>
        </authorList>
    </citation>
    <scope>NUCLEOTIDE SEQUENCE [LARGE SCALE GENOMIC DNA]</scope>
    <source>
        <strain evidence="4 5">10.1.1</strain>
    </source>
</reference>
<sequence length="365" mass="41004">MLKRIPNVFWIVLTWWTGYSLIFSVHVASVSGPGGLQMSAWQALGFSFASWMMWVPISLGLYWLARRYPIERGQIARAVPLLMGIPVVVVLLRSVYFEHTNHVFRWYGPDPLPPFREIVLSNLTANFLLTWIVIGLAHALIFHERAVDREKTIDELQASLAEARIEALRAKMNPHFLLNALNSAAEMVHHDAELADRMLVSLSALLQDGLSFSHDPLRPLRHEVALVEHYLEIEQVRLGERLNINWQVDVRCLDLPVPPLILQPLVENAIRHAIARSPHPGRLSIDLRLKADGVSITVSNTLAPQSQPSHGTGVGLKATRNRLDLLYGDRARLGYGVENGSYVVRIFLPAQAKGRAVAPKQEVRP</sequence>
<dbReference type="InterPro" id="IPR010559">
    <property type="entry name" value="Sig_transdc_His_kin_internal"/>
</dbReference>
<dbReference type="InterPro" id="IPR036890">
    <property type="entry name" value="HATPase_C_sf"/>
</dbReference>
<dbReference type="PANTHER" id="PTHR34220">
    <property type="entry name" value="SENSOR HISTIDINE KINASE YPDA"/>
    <property type="match status" value="1"/>
</dbReference>
<organism evidence="4 5">
    <name type="scientific">Lysobacter gummosus</name>
    <dbReference type="NCBI Taxonomy" id="262324"/>
    <lineage>
        <taxon>Bacteria</taxon>
        <taxon>Pseudomonadati</taxon>
        <taxon>Pseudomonadota</taxon>
        <taxon>Gammaproteobacteria</taxon>
        <taxon>Lysobacterales</taxon>
        <taxon>Lysobacteraceae</taxon>
        <taxon>Lysobacter</taxon>
    </lineage>
</organism>
<keyword evidence="2" id="KW-0472">Membrane</keyword>
<dbReference type="Gene3D" id="3.30.565.10">
    <property type="entry name" value="Histidine kinase-like ATPase, C-terminal domain"/>
    <property type="match status" value="1"/>
</dbReference>
<feature type="transmembrane region" description="Helical" evidence="2">
    <location>
        <begin position="118"/>
        <end position="142"/>
    </location>
</feature>
<accession>A0ABY3X9A9</accession>
<dbReference type="EMBL" id="CP093547">
    <property type="protein sequence ID" value="UNP29176.1"/>
    <property type="molecule type" value="Genomic_DNA"/>
</dbReference>
<feature type="transmembrane region" description="Helical" evidence="2">
    <location>
        <begin position="75"/>
        <end position="96"/>
    </location>
</feature>
<keyword evidence="1" id="KW-0175">Coiled coil</keyword>
<keyword evidence="2" id="KW-0812">Transmembrane</keyword>
<dbReference type="RefSeq" id="WP_057944678.1">
    <property type="nucleotide sequence ID" value="NZ_CP011131.1"/>
</dbReference>
<feature type="transmembrane region" description="Helical" evidence="2">
    <location>
        <begin position="40"/>
        <end position="63"/>
    </location>
</feature>
<evidence type="ECO:0000313" key="5">
    <source>
        <dbReference type="Proteomes" id="UP000829194"/>
    </source>
</evidence>
<dbReference type="PANTHER" id="PTHR34220:SF7">
    <property type="entry name" value="SENSOR HISTIDINE KINASE YPDA"/>
    <property type="match status" value="1"/>
</dbReference>
<feature type="domain" description="Signal transduction histidine kinase internal region" evidence="3">
    <location>
        <begin position="163"/>
        <end position="242"/>
    </location>
</feature>
<feature type="coiled-coil region" evidence="1">
    <location>
        <begin position="146"/>
        <end position="173"/>
    </location>
</feature>